<keyword evidence="3" id="KW-1185">Reference proteome</keyword>
<evidence type="ECO:0000313" key="2">
    <source>
        <dbReference type="EMBL" id="CAI5780587.1"/>
    </source>
</evidence>
<feature type="compositionally biased region" description="Pro residues" evidence="1">
    <location>
        <begin position="8"/>
        <end position="21"/>
    </location>
</feature>
<evidence type="ECO:0000313" key="3">
    <source>
        <dbReference type="Proteomes" id="UP001178461"/>
    </source>
</evidence>
<reference evidence="2" key="1">
    <citation type="submission" date="2022-12" db="EMBL/GenBank/DDBJ databases">
        <authorList>
            <person name="Alioto T."/>
            <person name="Alioto T."/>
            <person name="Gomez Garrido J."/>
        </authorList>
    </citation>
    <scope>NUCLEOTIDE SEQUENCE</scope>
</reference>
<accession>A0AA35KLT7</accession>
<dbReference type="EMBL" id="OX395133">
    <property type="protein sequence ID" value="CAI5780587.1"/>
    <property type="molecule type" value="Genomic_DNA"/>
</dbReference>
<protein>
    <submittedName>
        <fullName evidence="2">Uncharacterized protein</fullName>
    </submittedName>
</protein>
<sequence length="92" mass="10409">MQKGESVAPPPRQSSQLPPPWKELLPQRARTGFTPPPSREAFLRFSSGRIRITAWARFFSAFCSRFLALKASRKRAELSWRIARSRHGAAAS</sequence>
<dbReference type="Proteomes" id="UP001178461">
    <property type="component" value="Chromosome 8"/>
</dbReference>
<gene>
    <name evidence="2" type="ORF">PODLI_1B032036</name>
</gene>
<proteinExistence type="predicted"/>
<feature type="region of interest" description="Disordered" evidence="1">
    <location>
        <begin position="1"/>
        <end position="37"/>
    </location>
</feature>
<evidence type="ECO:0000256" key="1">
    <source>
        <dbReference type="SAM" id="MobiDB-lite"/>
    </source>
</evidence>
<name>A0AA35KLT7_9SAUR</name>
<organism evidence="2 3">
    <name type="scientific">Podarcis lilfordi</name>
    <name type="common">Lilford's wall lizard</name>
    <dbReference type="NCBI Taxonomy" id="74358"/>
    <lineage>
        <taxon>Eukaryota</taxon>
        <taxon>Metazoa</taxon>
        <taxon>Chordata</taxon>
        <taxon>Craniata</taxon>
        <taxon>Vertebrata</taxon>
        <taxon>Euteleostomi</taxon>
        <taxon>Lepidosauria</taxon>
        <taxon>Squamata</taxon>
        <taxon>Bifurcata</taxon>
        <taxon>Unidentata</taxon>
        <taxon>Episquamata</taxon>
        <taxon>Laterata</taxon>
        <taxon>Lacertibaenia</taxon>
        <taxon>Lacertidae</taxon>
        <taxon>Podarcis</taxon>
    </lineage>
</organism>
<dbReference type="AlphaFoldDB" id="A0AA35KLT7"/>